<evidence type="ECO:0000313" key="2">
    <source>
        <dbReference type="Proteomes" id="UP001369086"/>
    </source>
</evidence>
<dbReference type="Proteomes" id="UP001369086">
    <property type="component" value="Unassembled WGS sequence"/>
</dbReference>
<organism evidence="1 2">
    <name type="scientific">Huso huso</name>
    <name type="common">Beluga</name>
    <name type="synonym">Acipenser huso</name>
    <dbReference type="NCBI Taxonomy" id="61971"/>
    <lineage>
        <taxon>Eukaryota</taxon>
        <taxon>Metazoa</taxon>
        <taxon>Chordata</taxon>
        <taxon>Craniata</taxon>
        <taxon>Vertebrata</taxon>
        <taxon>Euteleostomi</taxon>
        <taxon>Actinopterygii</taxon>
        <taxon>Chondrostei</taxon>
        <taxon>Acipenseriformes</taxon>
        <taxon>Acipenseridae</taxon>
        <taxon>Huso</taxon>
    </lineage>
</organism>
<gene>
    <name evidence="1" type="ORF">HHUSO_G7806</name>
</gene>
<dbReference type="PANTHER" id="PTHR31025">
    <property type="entry name" value="SI:CH211-196P9.1-RELATED"/>
    <property type="match status" value="1"/>
</dbReference>
<comment type="caution">
    <text evidence="1">The sequence shown here is derived from an EMBL/GenBank/DDBJ whole genome shotgun (WGS) entry which is preliminary data.</text>
</comment>
<proteinExistence type="predicted"/>
<name>A0ABR0ZVL7_HUSHU</name>
<dbReference type="EMBL" id="JAHFZB010000006">
    <property type="protein sequence ID" value="KAK6488859.1"/>
    <property type="molecule type" value="Genomic_DNA"/>
</dbReference>
<dbReference type="PANTHER" id="PTHR31025:SF27">
    <property type="entry name" value="SI:CH211-193K19.2-RELATED"/>
    <property type="match status" value="1"/>
</dbReference>
<protein>
    <submittedName>
        <fullName evidence="1">Uncharacterized protein</fullName>
    </submittedName>
</protein>
<sequence>MDLTFSLRRKKIVEAEPLVSEVRERWPALFTEEQICAEFYRITTVDLMRTFHGSLEKHSAQLIRLYRARRGAFGDDMQSLLDKLDEQIKLLWSSTSDNLAHRKMTVLKGLPLFLREKPGNLLKMCLDTDPEESYTKGVKVGIITVVEDDVASSNSLPTVTSVAIVLEEAVVFEDVRDLSTAFALLFDLLYVLNTDFSKELKYTFEVIQQVLMDLGSQCSARVQSLKTKLLL</sequence>
<evidence type="ECO:0000313" key="1">
    <source>
        <dbReference type="EMBL" id="KAK6488859.1"/>
    </source>
</evidence>
<accession>A0ABR0ZVL7</accession>
<keyword evidence="2" id="KW-1185">Reference proteome</keyword>
<reference evidence="1 2" key="1">
    <citation type="submission" date="2021-05" db="EMBL/GenBank/DDBJ databases">
        <authorList>
            <person name="Zahm M."/>
            <person name="Klopp C."/>
            <person name="Cabau C."/>
            <person name="Kuhl H."/>
            <person name="Suciu R."/>
            <person name="Ciorpac M."/>
            <person name="Holostenco D."/>
            <person name="Gessner J."/>
            <person name="Wuertz S."/>
            <person name="Hohne C."/>
            <person name="Stock M."/>
            <person name="Gislard M."/>
            <person name="Lluch J."/>
            <person name="Milhes M."/>
            <person name="Lampietro C."/>
            <person name="Lopez Roques C."/>
            <person name="Donnadieu C."/>
            <person name="Du K."/>
            <person name="Schartl M."/>
            <person name="Guiguen Y."/>
        </authorList>
    </citation>
    <scope>NUCLEOTIDE SEQUENCE [LARGE SCALE GENOMIC DNA]</scope>
    <source>
        <strain evidence="1">Hh-F2</strain>
        <tissue evidence="1">Blood</tissue>
    </source>
</reference>